<dbReference type="InterPro" id="IPR028103">
    <property type="entry name" value="Spatacsin"/>
</dbReference>
<dbReference type="GO" id="GO:0045202">
    <property type="term" value="C:synapse"/>
    <property type="evidence" value="ECO:0007669"/>
    <property type="project" value="TreeGrafter"/>
</dbReference>
<evidence type="ECO:0000256" key="1">
    <source>
        <dbReference type="SAM" id="MobiDB-lite"/>
    </source>
</evidence>
<keyword evidence="4" id="KW-1185">Reference proteome</keyword>
<dbReference type="GO" id="GO:0008088">
    <property type="term" value="P:axo-dendritic transport"/>
    <property type="evidence" value="ECO:0007669"/>
    <property type="project" value="TreeGrafter"/>
</dbReference>
<feature type="region of interest" description="Disordered" evidence="1">
    <location>
        <begin position="17"/>
        <end position="64"/>
    </location>
</feature>
<reference evidence="3" key="1">
    <citation type="submission" date="2022-01" db="EMBL/GenBank/DDBJ databases">
        <authorList>
            <person name="King R."/>
        </authorList>
    </citation>
    <scope>NUCLEOTIDE SEQUENCE</scope>
</reference>
<dbReference type="EMBL" id="OU892287">
    <property type="protein sequence ID" value="CAG9762324.1"/>
    <property type="molecule type" value="Genomic_DNA"/>
</dbReference>
<gene>
    <name evidence="3" type="ORF">CEUTPL_LOCUS3006</name>
</gene>
<dbReference type="OrthoDB" id="2018754at2759"/>
<dbReference type="GO" id="GO:0007409">
    <property type="term" value="P:axonogenesis"/>
    <property type="evidence" value="ECO:0007669"/>
    <property type="project" value="TreeGrafter"/>
</dbReference>
<dbReference type="GO" id="GO:0048489">
    <property type="term" value="P:synaptic vesicle transport"/>
    <property type="evidence" value="ECO:0007669"/>
    <property type="project" value="TreeGrafter"/>
</dbReference>
<accession>A0A9N9MI69</accession>
<evidence type="ECO:0000313" key="3">
    <source>
        <dbReference type="EMBL" id="CAG9762324.1"/>
    </source>
</evidence>
<sequence>MHNIKYHKYIAGSSPPITSNLSLQRKSSNDHLGEGSSENKDETVLRDKRSNTVKENLDPPPPRDISKENLGLWIGWTYKSDREVVREAASKGDVPLAINFLSLRKNVEAYKIKEFIDAEILLWVDELLNRKLIFRVFTILQNIDRDPITELQNMFRKTTSSDRREYIGNHLKTRDGLPKYLEQLWTFLDIIRENKVLTHHDNLLEDSIESLKAQDDGWKERVAAKLFLTTHDSRLIPLIKSEVFWNLLLATNEQHLLKAWIQIAFSSNTEISNVPENILVILKSFPITETMIQDLTRVQLPKENLEKILSELALYGIFIDEERSDFIKVLSRIDASDSLVNTYEILGKTHSNLPLIKFIPMLIDYCLDKDLLIVLNACTSNFDLTIIPKLKDNEHLNLMKDFRNLTMDFEEATLKENIFKVAQYLSTDDDLDKYFCDNPLIFLSLLIFNENISLEEAIHEKSLILNDKELFPCLSSIMKQLKVVSSLYFRKTKGVSCSLTYFDLIEKHLKINVKKAFAYYFEDKSLPSFTNFDLRQNYAYSKKLGFSFYLKQHRPSLAAKKFYIDLLKDYKDIDKNISKNKVYRMAIKNFQDISLTSGCIAFLEIIGINSEFLRISIKACNILYQTGMDVDNIVALALNIEENRLVVQTFLDENIIKFIDFTKILHGSEFIKAIRLYDIVIKFSLLYSLPLPESFLRHLAQNNLWLPFLIYAQIKNYPIDDIKKMCSHFKNPNILEHVVHSVLNDIQVDETNVLMKQRDVRKHWLSRIGVRGSMESSLVASGSLRSRSTLSGGSFDDGNISSSGSELLEIDITNTKATLLQTLIRCHNSCDPPRALLQACQLYRTPLLAILATSYEPDSVITNWLTWLAVSTDLNEVFTNFESMSASSQRVTDLLDNCMKNKFPKTLFQSFAIFIPENPLPSFCDFLNQAIQRDYAINFLTPKLEKFKSSKSTRRASVLSQTDYEMTYLKNKIWLEATALQLLCSAIIYNTSSLFDQLKFVELLCAVDLQSYFSCEVPKFENLLVIMRTLFDTGISLNLIDFFNGAKQQEAIQICINELVNISLFDEALIIAKDSNINTDLIVLRKWQNRFNRNKITEEFLTKCDQDFELQKVSPECVISFYKERASINDLERYCLLKFSHKWASKYDLNSRYELERKKILAYIKIPDKINITELDDINLNKNYTTYKEMLDILNTIEPPQVALVTDYSEKLGDILTRALDKGNFWLALKLERMFGCQSHDLDILKLCHELAEGLVLPHQLREEQYKIIERVKEMQSLSHTRRLYKSNSVSSDGNFLDILEEETEPSIRATQGLIHLLIEKLSHGSNLAYTVFMKYRISTNIEVPYDTVVSNTDPIKMLKDALQDDCINKLEVVHDFFEVFEWSKEEVTNFICNQFVTAASTYSKSKIDVFSMWDIKVGDQFHLVLKLIKGECSTLGYQFYGHANSLHEQQVAANDSNFKISEMSLVVELLIAAHSCFTADCNMEGISTILKKCRKVISHLLNVRSWKLIVRLLTGVGRYTELNFVFEILKENDQFEFLLSKGSKRDERLKLACIEYLKKYCPQDKKLYELVAIHFNMYSDVAMVWEREAQKFLKYLLDLAVAEMQNSGVHMESLEAEVLTKSDGTIMLLNKARDNYFNAAQFHTRGEKLSNAMNAAKQAEIVVLQLSLFRTVGNNERVPCLLNLSVSKIAKLMSNDLNFHQSNILAQAYNVSPDWAQILYEQAVTNNNMAYFEQFKETIGLNDELIQDIVRKFPARQMTSKKEFTVLEFKNIKYILEQLESIFVKYRLASELGFNSLVQDINENGEISYLRDTVWKSGYKGRSSLKSQDQ</sequence>
<feature type="domain" description="Spatacsin C-terminal" evidence="2">
    <location>
        <begin position="1437"/>
        <end position="1754"/>
    </location>
</feature>
<dbReference type="Pfam" id="PF14649">
    <property type="entry name" value="Spatacsin_C"/>
    <property type="match status" value="1"/>
</dbReference>
<name>A0A9N9MI69_9CUCU</name>
<dbReference type="PANTHER" id="PTHR13650:SF0">
    <property type="entry name" value="SPATACSIN"/>
    <property type="match status" value="1"/>
</dbReference>
<dbReference type="InterPro" id="IPR028107">
    <property type="entry name" value="Spatacsin_C_dom"/>
</dbReference>
<organism evidence="3 4">
    <name type="scientific">Ceutorhynchus assimilis</name>
    <name type="common">cabbage seed weevil</name>
    <dbReference type="NCBI Taxonomy" id="467358"/>
    <lineage>
        <taxon>Eukaryota</taxon>
        <taxon>Metazoa</taxon>
        <taxon>Ecdysozoa</taxon>
        <taxon>Arthropoda</taxon>
        <taxon>Hexapoda</taxon>
        <taxon>Insecta</taxon>
        <taxon>Pterygota</taxon>
        <taxon>Neoptera</taxon>
        <taxon>Endopterygota</taxon>
        <taxon>Coleoptera</taxon>
        <taxon>Polyphaga</taxon>
        <taxon>Cucujiformia</taxon>
        <taxon>Curculionidae</taxon>
        <taxon>Ceutorhynchinae</taxon>
        <taxon>Ceutorhynchus</taxon>
    </lineage>
</organism>
<dbReference type="GO" id="GO:0030425">
    <property type="term" value="C:dendrite"/>
    <property type="evidence" value="ECO:0007669"/>
    <property type="project" value="TreeGrafter"/>
</dbReference>
<proteinExistence type="predicted"/>
<feature type="compositionally biased region" description="Polar residues" evidence="1">
    <location>
        <begin position="17"/>
        <end position="26"/>
    </location>
</feature>
<dbReference type="Proteomes" id="UP001152799">
    <property type="component" value="Chromosome 11"/>
</dbReference>
<dbReference type="GO" id="GO:0005737">
    <property type="term" value="C:cytoplasm"/>
    <property type="evidence" value="ECO:0007669"/>
    <property type="project" value="TreeGrafter"/>
</dbReference>
<protein>
    <recommendedName>
        <fullName evidence="2">Spatacsin C-terminal domain-containing protein</fullName>
    </recommendedName>
</protein>
<feature type="compositionally biased region" description="Basic and acidic residues" evidence="1">
    <location>
        <begin position="27"/>
        <end position="57"/>
    </location>
</feature>
<dbReference type="GO" id="GO:0030424">
    <property type="term" value="C:axon"/>
    <property type="evidence" value="ECO:0007669"/>
    <property type="project" value="TreeGrafter"/>
</dbReference>
<evidence type="ECO:0000259" key="2">
    <source>
        <dbReference type="Pfam" id="PF14649"/>
    </source>
</evidence>
<dbReference type="GO" id="GO:0007268">
    <property type="term" value="P:chemical synaptic transmission"/>
    <property type="evidence" value="ECO:0007669"/>
    <property type="project" value="TreeGrafter"/>
</dbReference>
<evidence type="ECO:0000313" key="4">
    <source>
        <dbReference type="Proteomes" id="UP001152799"/>
    </source>
</evidence>
<dbReference type="PANTHER" id="PTHR13650">
    <property type="entry name" value="SPATACSIN"/>
    <property type="match status" value="1"/>
</dbReference>